<keyword evidence="1" id="KW-1133">Transmembrane helix</keyword>
<gene>
    <name evidence="2" type="ORF">OFY01_31775</name>
</gene>
<comment type="caution">
    <text evidence="2">The sequence shown here is derived from an EMBL/GenBank/DDBJ whole genome shotgun (WGS) entry which is preliminary data.</text>
</comment>
<proteinExistence type="predicted"/>
<organism evidence="2 3">
    <name type="scientific">Streptomyces beihaiensis</name>
    <dbReference type="NCBI Taxonomy" id="2984495"/>
    <lineage>
        <taxon>Bacteria</taxon>
        <taxon>Bacillati</taxon>
        <taxon>Actinomycetota</taxon>
        <taxon>Actinomycetes</taxon>
        <taxon>Kitasatosporales</taxon>
        <taxon>Streptomycetaceae</taxon>
        <taxon>Streptomyces</taxon>
    </lineage>
</organism>
<dbReference type="EMBL" id="JAPHNL010000337">
    <property type="protein sequence ID" value="MCX3064250.1"/>
    <property type="molecule type" value="Genomic_DNA"/>
</dbReference>
<feature type="transmembrane region" description="Helical" evidence="1">
    <location>
        <begin position="71"/>
        <end position="91"/>
    </location>
</feature>
<evidence type="ECO:0000313" key="2">
    <source>
        <dbReference type="EMBL" id="MCX3064250.1"/>
    </source>
</evidence>
<dbReference type="Proteomes" id="UP001163064">
    <property type="component" value="Unassembled WGS sequence"/>
</dbReference>
<evidence type="ECO:0000313" key="3">
    <source>
        <dbReference type="Proteomes" id="UP001163064"/>
    </source>
</evidence>
<keyword evidence="1" id="KW-0472">Membrane</keyword>
<protein>
    <recommendedName>
        <fullName evidence="4">Integral membrane protein</fullName>
    </recommendedName>
</protein>
<reference evidence="2" key="1">
    <citation type="submission" date="2022-10" db="EMBL/GenBank/DDBJ databases">
        <title>Streptomyces beihaiensis sp. nov., a chitin degrading actinobacterium, isolated from shrimp pond soil.</title>
        <authorList>
            <person name="Xie J."/>
            <person name="Shen N."/>
        </authorList>
    </citation>
    <scope>NUCLEOTIDE SEQUENCE</scope>
    <source>
        <strain evidence="2">GXMU-J5</strain>
    </source>
</reference>
<evidence type="ECO:0000256" key="1">
    <source>
        <dbReference type="SAM" id="Phobius"/>
    </source>
</evidence>
<accession>A0ABT3U4J0</accession>
<keyword evidence="1" id="KW-0812">Transmembrane</keyword>
<name>A0ABT3U4J0_9ACTN</name>
<sequence>MTLPGVLFALVAAGLAPMACDACTGGQAARFEASFERAHTVFGWGLTVSLLVLATAWLLPWQERYAARRVGFAVVAPFAVAATYLVFTGMVDWP</sequence>
<feature type="transmembrane region" description="Helical" evidence="1">
    <location>
        <begin position="38"/>
        <end position="59"/>
    </location>
</feature>
<keyword evidence="3" id="KW-1185">Reference proteome</keyword>
<evidence type="ECO:0008006" key="4">
    <source>
        <dbReference type="Google" id="ProtNLM"/>
    </source>
</evidence>